<dbReference type="Gene3D" id="1.10.10.10">
    <property type="entry name" value="Winged helix-like DNA-binding domain superfamily/Winged helix DNA-binding domain"/>
    <property type="match status" value="1"/>
</dbReference>
<dbReference type="GO" id="GO:0046686">
    <property type="term" value="P:response to cadmium ion"/>
    <property type="evidence" value="ECO:0007669"/>
    <property type="project" value="UniProtKB-KW"/>
</dbReference>
<evidence type="ECO:0000256" key="4">
    <source>
        <dbReference type="ARBA" id="ARBA00043263"/>
    </source>
</evidence>
<dbReference type="SMART" id="SM00418">
    <property type="entry name" value="HTH_ARSR"/>
    <property type="match status" value="1"/>
</dbReference>
<protein>
    <submittedName>
        <fullName evidence="6">Cadmium resistance transcriptional regulatory protein CadC</fullName>
    </submittedName>
</protein>
<evidence type="ECO:0000256" key="3">
    <source>
        <dbReference type="ARBA" id="ARBA00023163"/>
    </source>
</evidence>
<feature type="domain" description="HTH arsR-type" evidence="5">
    <location>
        <begin position="36"/>
        <end position="130"/>
    </location>
</feature>
<dbReference type="PANTHER" id="PTHR43132">
    <property type="entry name" value="ARSENICAL RESISTANCE OPERON REPRESSOR ARSR-RELATED"/>
    <property type="match status" value="1"/>
</dbReference>
<dbReference type="PANTHER" id="PTHR43132:SF6">
    <property type="entry name" value="HTH-TYPE TRANSCRIPTIONAL REPRESSOR CZRA"/>
    <property type="match status" value="1"/>
</dbReference>
<dbReference type="Proteomes" id="UP000046155">
    <property type="component" value="Unassembled WGS sequence"/>
</dbReference>
<gene>
    <name evidence="6" type="primary">cadC</name>
    <name evidence="6" type="ORF">SSCH_1290005</name>
</gene>
<dbReference type="InterPro" id="IPR036390">
    <property type="entry name" value="WH_DNA-bd_sf"/>
</dbReference>
<dbReference type="RefSeq" id="WP_044664115.1">
    <property type="nucleotide sequence ID" value="NZ_CDRZ01000034.1"/>
</dbReference>
<keyword evidence="4" id="KW-0105">Cadmium resistance</keyword>
<evidence type="ECO:0000313" key="6">
    <source>
        <dbReference type="EMBL" id="CEO87823.1"/>
    </source>
</evidence>
<reference evidence="7" key="1">
    <citation type="submission" date="2015-01" db="EMBL/GenBank/DDBJ databases">
        <authorList>
            <person name="Manzoor Shahid"/>
            <person name="Zubair Saima"/>
        </authorList>
    </citation>
    <scope>NUCLEOTIDE SEQUENCE [LARGE SCALE GENOMIC DNA]</scope>
    <source>
        <strain evidence="7">Sp3</strain>
    </source>
</reference>
<evidence type="ECO:0000313" key="7">
    <source>
        <dbReference type="Proteomes" id="UP000046155"/>
    </source>
</evidence>
<keyword evidence="1" id="KW-0805">Transcription regulation</keyword>
<dbReference type="NCBIfam" id="NF033788">
    <property type="entry name" value="HTH_metalloreg"/>
    <property type="match status" value="1"/>
</dbReference>
<dbReference type="InterPro" id="IPR001845">
    <property type="entry name" value="HTH_ArsR_DNA-bd_dom"/>
</dbReference>
<dbReference type="AlphaFoldDB" id="A0A0B7MHX6"/>
<keyword evidence="2" id="KW-0238">DNA-binding</keyword>
<name>A0A0B7MHX6_9FIRM</name>
<dbReference type="PROSITE" id="PS00846">
    <property type="entry name" value="HTH_ARSR_1"/>
    <property type="match status" value="1"/>
</dbReference>
<evidence type="ECO:0000256" key="1">
    <source>
        <dbReference type="ARBA" id="ARBA00023015"/>
    </source>
</evidence>
<accession>A0A0B7MHX6</accession>
<dbReference type="PRINTS" id="PR00778">
    <property type="entry name" value="HTHARSR"/>
</dbReference>
<organism evidence="6 7">
    <name type="scientific">Syntrophaceticus schinkii</name>
    <dbReference type="NCBI Taxonomy" id="499207"/>
    <lineage>
        <taxon>Bacteria</taxon>
        <taxon>Bacillati</taxon>
        <taxon>Bacillota</taxon>
        <taxon>Clostridia</taxon>
        <taxon>Thermoanaerobacterales</taxon>
        <taxon>Thermoanaerobacterales Family III. Incertae Sedis</taxon>
        <taxon>Syntrophaceticus</taxon>
    </lineage>
</organism>
<proteinExistence type="predicted"/>
<dbReference type="InterPro" id="IPR018334">
    <property type="entry name" value="ArsR_HTH"/>
</dbReference>
<keyword evidence="3" id="KW-0804">Transcription</keyword>
<dbReference type="InterPro" id="IPR011991">
    <property type="entry name" value="ArsR-like_HTH"/>
</dbReference>
<dbReference type="EMBL" id="CDRZ01000034">
    <property type="protein sequence ID" value="CEO87823.1"/>
    <property type="molecule type" value="Genomic_DNA"/>
</dbReference>
<dbReference type="PROSITE" id="PS50987">
    <property type="entry name" value="HTH_ARSR_2"/>
    <property type="match status" value="1"/>
</dbReference>
<evidence type="ECO:0000259" key="5">
    <source>
        <dbReference type="PROSITE" id="PS50987"/>
    </source>
</evidence>
<evidence type="ECO:0000256" key="2">
    <source>
        <dbReference type="ARBA" id="ARBA00023125"/>
    </source>
</evidence>
<dbReference type="InterPro" id="IPR036388">
    <property type="entry name" value="WH-like_DNA-bd_sf"/>
</dbReference>
<dbReference type="GO" id="GO:0003677">
    <property type="term" value="F:DNA binding"/>
    <property type="evidence" value="ECO:0007669"/>
    <property type="project" value="UniProtKB-KW"/>
</dbReference>
<dbReference type="InterPro" id="IPR051011">
    <property type="entry name" value="Metal_resp_trans_reg"/>
</dbReference>
<dbReference type="GO" id="GO:0003700">
    <property type="term" value="F:DNA-binding transcription factor activity"/>
    <property type="evidence" value="ECO:0007669"/>
    <property type="project" value="InterPro"/>
</dbReference>
<dbReference type="Pfam" id="PF01022">
    <property type="entry name" value="HTH_5"/>
    <property type="match status" value="1"/>
</dbReference>
<dbReference type="SUPFAM" id="SSF46785">
    <property type="entry name" value="Winged helix' DNA-binding domain"/>
    <property type="match status" value="1"/>
</dbReference>
<keyword evidence="7" id="KW-1185">Reference proteome</keyword>
<dbReference type="OrthoDB" id="9794330at2"/>
<dbReference type="CDD" id="cd00090">
    <property type="entry name" value="HTH_ARSR"/>
    <property type="match status" value="1"/>
</dbReference>
<sequence length="136" mass="15827">MSKYKKTENQDKGIEDETDSCEIFTYDEGKVSRLKKEVVQTEGLSTYFKALADDNRLKIIHALSREELCVRDVADIIGTTMQVASHHLRVLRDIGLVKNRKEGKHVFYSLKDRKTAEFVQNVIEDLEDPQERKKPW</sequence>